<dbReference type="PANTHER" id="PTHR11008">
    <property type="entry name" value="PROTEIN TAKEOUT-LIKE PROTEIN"/>
    <property type="match status" value="1"/>
</dbReference>
<dbReference type="InterPro" id="IPR038606">
    <property type="entry name" value="To_sf"/>
</dbReference>
<accession>A0ABQ9H813</accession>
<evidence type="ECO:0000313" key="2">
    <source>
        <dbReference type="Proteomes" id="UP001159363"/>
    </source>
</evidence>
<comment type="caution">
    <text evidence="1">The sequence shown here is derived from an EMBL/GenBank/DDBJ whole genome shotgun (WGS) entry which is preliminary data.</text>
</comment>
<dbReference type="PANTHER" id="PTHR11008:SF41">
    <property type="entry name" value="RE70318P"/>
    <property type="match status" value="1"/>
</dbReference>
<dbReference type="InterPro" id="IPR010562">
    <property type="entry name" value="Haemolymph_juvenile_hormone-bd"/>
</dbReference>
<dbReference type="EMBL" id="JARBHB010000006">
    <property type="protein sequence ID" value="KAJ8880430.1"/>
    <property type="molecule type" value="Genomic_DNA"/>
</dbReference>
<dbReference type="Proteomes" id="UP001159363">
    <property type="component" value="Chromosome 5"/>
</dbReference>
<name>A0ABQ9H813_9NEOP</name>
<evidence type="ECO:0000313" key="1">
    <source>
        <dbReference type="EMBL" id="KAJ8880430.1"/>
    </source>
</evidence>
<reference evidence="1 2" key="1">
    <citation type="submission" date="2023-02" db="EMBL/GenBank/DDBJ databases">
        <title>LHISI_Scaffold_Assembly.</title>
        <authorList>
            <person name="Stuart O.P."/>
            <person name="Cleave R."/>
            <person name="Magrath M.J.L."/>
            <person name="Mikheyev A.S."/>
        </authorList>
    </citation>
    <scope>NUCLEOTIDE SEQUENCE [LARGE SCALE GENOMIC DNA]</scope>
    <source>
        <strain evidence="1">Daus_M_001</strain>
        <tissue evidence="1">Leg muscle</tissue>
    </source>
</reference>
<protein>
    <submittedName>
        <fullName evidence="1">Uncharacterized protein</fullName>
    </submittedName>
</protein>
<sequence>MSRICCRRTEVTGSSFVLEARSSIPKLFYEGSYTCNAKTLLFPVDWSGKFNMTMGEFNAWEEEMLLPSVHSRQIECLSAQSRAHHEVDSSDVSSTLKLTANLVNKGERTFLDLQDVSFDFNVNAFNTHATGLFWGNEELGNFALKMVNKHWRSFSDTMWKLAKPHVFKKVSDAISAIFSKTPVTRLSSNQLPFVSDLKPSAN</sequence>
<gene>
    <name evidence="1" type="ORF">PR048_016899</name>
</gene>
<organism evidence="1 2">
    <name type="scientific">Dryococelus australis</name>
    <dbReference type="NCBI Taxonomy" id="614101"/>
    <lineage>
        <taxon>Eukaryota</taxon>
        <taxon>Metazoa</taxon>
        <taxon>Ecdysozoa</taxon>
        <taxon>Arthropoda</taxon>
        <taxon>Hexapoda</taxon>
        <taxon>Insecta</taxon>
        <taxon>Pterygota</taxon>
        <taxon>Neoptera</taxon>
        <taxon>Polyneoptera</taxon>
        <taxon>Phasmatodea</taxon>
        <taxon>Verophasmatodea</taxon>
        <taxon>Anareolatae</taxon>
        <taxon>Phasmatidae</taxon>
        <taxon>Eurycanthinae</taxon>
        <taxon>Dryococelus</taxon>
    </lineage>
</organism>
<dbReference type="Pfam" id="PF06585">
    <property type="entry name" value="JHBP"/>
    <property type="match status" value="1"/>
</dbReference>
<proteinExistence type="predicted"/>
<dbReference type="Gene3D" id="3.15.10.30">
    <property type="entry name" value="Haemolymph juvenile hormone binding protein"/>
    <property type="match status" value="1"/>
</dbReference>
<keyword evidence="2" id="KW-1185">Reference proteome</keyword>